<reference evidence="2" key="2">
    <citation type="submission" date="2020-09" db="EMBL/GenBank/DDBJ databases">
        <authorList>
            <person name="Sun Q."/>
            <person name="Ohkuma M."/>
        </authorList>
    </citation>
    <scope>NUCLEOTIDE SEQUENCE</scope>
    <source>
        <strain evidence="2">JCM 19596</strain>
    </source>
</reference>
<comment type="caution">
    <text evidence="2">The sequence shown here is derived from an EMBL/GenBank/DDBJ whole genome shotgun (WGS) entry which is preliminary data.</text>
</comment>
<dbReference type="Gene3D" id="3.90.1200.10">
    <property type="match status" value="1"/>
</dbReference>
<dbReference type="EMBL" id="BMPG01000002">
    <property type="protein sequence ID" value="GGL62326.1"/>
    <property type="molecule type" value="Genomic_DNA"/>
</dbReference>
<feature type="domain" description="Aminoglycoside phosphotransferase" evidence="1">
    <location>
        <begin position="34"/>
        <end position="270"/>
    </location>
</feature>
<sequence length="320" mass="34651">MEHRDRVTAAVSAAFPRREIAAVESAGPSWNDANATARVTLADGDVRYVKVGLDGDPTRIRRERAVIDYVRAHAGVPVPRVVASDTARATPYLATAPMDGESLIHPWGERSGGDRLPLARAVGSALARVHDCRFDAHGHVTGGDAGGLDVAERSWPTLLAERVEWTRDLASTDRFDEHFDRVKAAVEANRDLLSDAPAALAHGDPAMPNAVWNGEAVGFLDWELAYVGDPARDLYRALDQQFAGLREDAPAAVREACLDGYRSVAGGLPEGYAEREPVYAAVRFLGVSGYVDKYLDLVDEEDADFVAWVDAEMTARLDAC</sequence>
<dbReference type="RefSeq" id="WP_188978597.1">
    <property type="nucleotide sequence ID" value="NZ_BMPG01000002.1"/>
</dbReference>
<dbReference type="Proteomes" id="UP000607197">
    <property type="component" value="Unassembled WGS sequence"/>
</dbReference>
<organism evidence="2 3">
    <name type="scientific">Halocalculus aciditolerans</name>
    <dbReference type="NCBI Taxonomy" id="1383812"/>
    <lineage>
        <taxon>Archaea</taxon>
        <taxon>Methanobacteriati</taxon>
        <taxon>Methanobacteriota</taxon>
        <taxon>Stenosarchaea group</taxon>
        <taxon>Halobacteria</taxon>
        <taxon>Halobacteriales</taxon>
        <taxon>Halobacteriaceae</taxon>
        <taxon>Halocalculus</taxon>
    </lineage>
</organism>
<dbReference type="Pfam" id="PF01636">
    <property type="entry name" value="APH"/>
    <property type="match status" value="1"/>
</dbReference>
<reference evidence="2" key="1">
    <citation type="journal article" date="2014" name="Int. J. Syst. Evol. Microbiol.">
        <title>Complete genome sequence of Corynebacterium casei LMG S-19264T (=DSM 44701T), isolated from a smear-ripened cheese.</title>
        <authorList>
            <consortium name="US DOE Joint Genome Institute (JGI-PGF)"/>
            <person name="Walter F."/>
            <person name="Albersmeier A."/>
            <person name="Kalinowski J."/>
            <person name="Ruckert C."/>
        </authorList>
    </citation>
    <scope>NUCLEOTIDE SEQUENCE</scope>
    <source>
        <strain evidence="2">JCM 19596</strain>
    </source>
</reference>
<dbReference type="InterPro" id="IPR002575">
    <property type="entry name" value="Aminoglycoside_PTrfase"/>
</dbReference>
<protein>
    <recommendedName>
        <fullName evidence="1">Aminoglycoside phosphotransferase domain-containing protein</fullName>
    </recommendedName>
</protein>
<keyword evidence="3" id="KW-1185">Reference proteome</keyword>
<name>A0A830FMV3_9EURY</name>
<dbReference type="Gene3D" id="3.30.200.20">
    <property type="entry name" value="Phosphorylase Kinase, domain 1"/>
    <property type="match status" value="1"/>
</dbReference>
<evidence type="ECO:0000259" key="1">
    <source>
        <dbReference type="Pfam" id="PF01636"/>
    </source>
</evidence>
<dbReference type="PANTHER" id="PTHR21310">
    <property type="entry name" value="AMINOGLYCOSIDE PHOSPHOTRANSFERASE-RELATED-RELATED"/>
    <property type="match status" value="1"/>
</dbReference>
<evidence type="ECO:0000313" key="3">
    <source>
        <dbReference type="Proteomes" id="UP000607197"/>
    </source>
</evidence>
<dbReference type="InterPro" id="IPR051678">
    <property type="entry name" value="AGP_Transferase"/>
</dbReference>
<dbReference type="InterPro" id="IPR011009">
    <property type="entry name" value="Kinase-like_dom_sf"/>
</dbReference>
<accession>A0A830FMV3</accession>
<evidence type="ECO:0000313" key="2">
    <source>
        <dbReference type="EMBL" id="GGL62326.1"/>
    </source>
</evidence>
<proteinExistence type="predicted"/>
<dbReference type="OrthoDB" id="350437at2157"/>
<dbReference type="SUPFAM" id="SSF56112">
    <property type="entry name" value="Protein kinase-like (PK-like)"/>
    <property type="match status" value="1"/>
</dbReference>
<gene>
    <name evidence="2" type="ORF">GCM10009039_20530</name>
</gene>
<dbReference type="AlphaFoldDB" id="A0A830FMV3"/>